<dbReference type="InterPro" id="IPR003593">
    <property type="entry name" value="AAA+_ATPase"/>
</dbReference>
<dbReference type="EC" id="6.6.1.1" evidence="3"/>
<dbReference type="GO" id="GO:0016851">
    <property type="term" value="F:magnesium chelatase activity"/>
    <property type="evidence" value="ECO:0007669"/>
    <property type="project" value="UniProtKB-EC"/>
</dbReference>
<dbReference type="InterPro" id="IPR011704">
    <property type="entry name" value="ATPase_dyneun-rel_AAA"/>
</dbReference>
<dbReference type="InterPro" id="IPR052989">
    <property type="entry name" value="Mg-chelatase_DI-like"/>
</dbReference>
<dbReference type="SMART" id="SM00382">
    <property type="entry name" value="AAA"/>
    <property type="match status" value="1"/>
</dbReference>
<dbReference type="Pfam" id="PF17863">
    <property type="entry name" value="AAA_lid_2"/>
    <property type="match status" value="1"/>
</dbReference>
<dbReference type="InterPro" id="IPR027417">
    <property type="entry name" value="P-loop_NTPase"/>
</dbReference>
<dbReference type="Gene3D" id="1.10.8.80">
    <property type="entry name" value="Magnesium chelatase subunit I, C-Terminal domain"/>
    <property type="match status" value="1"/>
</dbReference>
<feature type="region of interest" description="Disordered" evidence="1">
    <location>
        <begin position="288"/>
        <end position="347"/>
    </location>
</feature>
<reference evidence="3 4" key="1">
    <citation type="submission" date="2023-07" db="EMBL/GenBank/DDBJ databases">
        <title>Sorghum-associated microbial communities from plants grown in Nebraska, USA.</title>
        <authorList>
            <person name="Schachtman D."/>
        </authorList>
    </citation>
    <scope>NUCLEOTIDE SEQUENCE [LARGE SCALE GENOMIC DNA]</scope>
    <source>
        <strain evidence="3 4">4249</strain>
    </source>
</reference>
<accession>A0ABU1WHW0</accession>
<dbReference type="RefSeq" id="WP_310311469.1">
    <property type="nucleotide sequence ID" value="NZ_JAVDWU010000001.1"/>
</dbReference>
<dbReference type="Pfam" id="PF07728">
    <property type="entry name" value="AAA_5"/>
    <property type="match status" value="1"/>
</dbReference>
<name>A0ABU1WHW0_9BURK</name>
<dbReference type="SUPFAM" id="SSF52540">
    <property type="entry name" value="P-loop containing nucleoside triphosphate hydrolases"/>
    <property type="match status" value="1"/>
</dbReference>
<evidence type="ECO:0000313" key="4">
    <source>
        <dbReference type="Proteomes" id="UP001265700"/>
    </source>
</evidence>
<feature type="domain" description="AAA+ ATPase" evidence="2">
    <location>
        <begin position="39"/>
        <end position="182"/>
    </location>
</feature>
<proteinExistence type="predicted"/>
<evidence type="ECO:0000313" key="3">
    <source>
        <dbReference type="EMBL" id="MDR7148672.1"/>
    </source>
</evidence>
<dbReference type="Proteomes" id="UP001265700">
    <property type="component" value="Unassembled WGS sequence"/>
</dbReference>
<dbReference type="PANTHER" id="PTHR35023:SF1">
    <property type="entry name" value="MG-PROTOPORPHYRIN IX CHELATASE"/>
    <property type="match status" value="1"/>
</dbReference>
<dbReference type="PANTHER" id="PTHR35023">
    <property type="entry name" value="CHELATASE-RELATED"/>
    <property type="match status" value="1"/>
</dbReference>
<dbReference type="EMBL" id="JAVDWU010000001">
    <property type="protein sequence ID" value="MDR7148672.1"/>
    <property type="molecule type" value="Genomic_DNA"/>
</dbReference>
<sequence>MNTTVPELHAAASAAFPFTALVGHEPLQRALLLAAIDPGMGGVLISGPRGTAKSTSARALAALLPQAPFVTLPLAASLEQLVGTLNIEDVLRDGQVRLAPGMVARAHGGVLYVDEVNLLPDALVDALLDVAASGLNTVERDGVSRQHAARFVLVGTMNPEEGELRPQLLDRFGLSVTLENPVDAEQRQAIVRARLAFDHDPQALLARQAKKQALLVAAIMEGREALNDLHWPDAVVQHAAQLALTAGVDGIRADLVMLRAARALAALEQRGSVRVEDVDAVAELALAHRRSPDAAQPPANRPSPAPADGQRAAEQQPTSEGDWGALPPQSQGMVRFAATGVWPPKKA</sequence>
<gene>
    <name evidence="3" type="ORF">J2W49_000600</name>
</gene>
<dbReference type="Gene3D" id="3.40.50.300">
    <property type="entry name" value="P-loop containing nucleotide triphosphate hydrolases"/>
    <property type="match status" value="1"/>
</dbReference>
<keyword evidence="3" id="KW-0436">Ligase</keyword>
<keyword evidence="4" id="KW-1185">Reference proteome</keyword>
<organism evidence="3 4">
    <name type="scientific">Hydrogenophaga palleronii</name>
    <dbReference type="NCBI Taxonomy" id="65655"/>
    <lineage>
        <taxon>Bacteria</taxon>
        <taxon>Pseudomonadati</taxon>
        <taxon>Pseudomonadota</taxon>
        <taxon>Betaproteobacteria</taxon>
        <taxon>Burkholderiales</taxon>
        <taxon>Comamonadaceae</taxon>
        <taxon>Hydrogenophaga</taxon>
    </lineage>
</organism>
<dbReference type="CDD" id="cd00009">
    <property type="entry name" value="AAA"/>
    <property type="match status" value="1"/>
</dbReference>
<protein>
    <submittedName>
        <fullName evidence="3">Magnesium chelatase subunit I</fullName>
        <ecNumber evidence="3">6.6.1.1</ecNumber>
    </submittedName>
</protein>
<evidence type="ECO:0000259" key="2">
    <source>
        <dbReference type="SMART" id="SM00382"/>
    </source>
</evidence>
<comment type="caution">
    <text evidence="3">The sequence shown here is derived from an EMBL/GenBank/DDBJ whole genome shotgun (WGS) entry which is preliminary data.</text>
</comment>
<dbReference type="InterPro" id="IPR041628">
    <property type="entry name" value="ChlI/MoxR_AAA_lid"/>
</dbReference>
<evidence type="ECO:0000256" key="1">
    <source>
        <dbReference type="SAM" id="MobiDB-lite"/>
    </source>
</evidence>